<dbReference type="RefSeq" id="XP_024701314.1">
    <property type="nucleotide sequence ID" value="XM_024852461.1"/>
</dbReference>
<organism evidence="3 4">
    <name type="scientific">Aspergillus steynii IBT 23096</name>
    <dbReference type="NCBI Taxonomy" id="1392250"/>
    <lineage>
        <taxon>Eukaryota</taxon>
        <taxon>Fungi</taxon>
        <taxon>Dikarya</taxon>
        <taxon>Ascomycota</taxon>
        <taxon>Pezizomycotina</taxon>
        <taxon>Eurotiomycetes</taxon>
        <taxon>Eurotiomycetidae</taxon>
        <taxon>Eurotiales</taxon>
        <taxon>Aspergillaceae</taxon>
        <taxon>Aspergillus</taxon>
        <taxon>Aspergillus subgen. Circumdati</taxon>
    </lineage>
</organism>
<feature type="compositionally biased region" description="Low complexity" evidence="2">
    <location>
        <begin position="1"/>
        <end position="19"/>
    </location>
</feature>
<dbReference type="Proteomes" id="UP000234275">
    <property type="component" value="Unassembled WGS sequence"/>
</dbReference>
<evidence type="ECO:0000256" key="1">
    <source>
        <dbReference type="ARBA" id="ARBA00006545"/>
    </source>
</evidence>
<dbReference type="AlphaFoldDB" id="A0A2I2FZG1"/>
<dbReference type="GeneID" id="36560159"/>
<sequence>MPRSISTPTRTSISRSTTSTDKDTDSTCIPPPTVPALPTNIPTNTLTPTPAPDPNNQCPRNPWETTGAITAASAKGFGKFLTNYYKGVIVDSLLAAMEGLCTVPRLYGEEVEEYTIHDWNSGAATGGKNFTTGMRDGFTGVWTQPMQVAAAEEGAIGVAKGIMKGAVGLVTKVPSAALGLVAYPAHGICKSIHTAVRSTTRKQIAEAQLREGNYFARGKLGQGVDRKRVI</sequence>
<proteinExistence type="inferred from homology"/>
<evidence type="ECO:0000256" key="2">
    <source>
        <dbReference type="SAM" id="MobiDB-lite"/>
    </source>
</evidence>
<accession>A0A2I2FZG1</accession>
<protein>
    <submittedName>
        <fullName evidence="3">Uncharacterized protein</fullName>
    </submittedName>
</protein>
<keyword evidence="4" id="KW-1185">Reference proteome</keyword>
<dbReference type="InterPro" id="IPR026847">
    <property type="entry name" value="VPS13"/>
</dbReference>
<dbReference type="STRING" id="1392250.A0A2I2FZG1"/>
<dbReference type="GO" id="GO:0045053">
    <property type="term" value="P:protein retention in Golgi apparatus"/>
    <property type="evidence" value="ECO:0007669"/>
    <property type="project" value="TreeGrafter"/>
</dbReference>
<comment type="caution">
    <text evidence="3">The sequence shown here is derived from an EMBL/GenBank/DDBJ whole genome shotgun (WGS) entry which is preliminary data.</text>
</comment>
<dbReference type="PANTHER" id="PTHR16166:SF93">
    <property type="entry name" value="INTERMEMBRANE LIPID TRANSFER PROTEIN VPS13"/>
    <property type="match status" value="1"/>
</dbReference>
<dbReference type="PANTHER" id="PTHR16166">
    <property type="entry name" value="VACUOLAR PROTEIN SORTING-ASSOCIATED PROTEIN VPS13"/>
    <property type="match status" value="1"/>
</dbReference>
<dbReference type="OrthoDB" id="5835829at2759"/>
<dbReference type="EMBL" id="MSFO01000007">
    <property type="protein sequence ID" value="PLB46012.1"/>
    <property type="molecule type" value="Genomic_DNA"/>
</dbReference>
<comment type="similarity">
    <text evidence="1">Belongs to the VPS13 family.</text>
</comment>
<name>A0A2I2FZG1_9EURO</name>
<evidence type="ECO:0000313" key="3">
    <source>
        <dbReference type="EMBL" id="PLB46012.1"/>
    </source>
</evidence>
<reference evidence="3 4" key="1">
    <citation type="submission" date="2016-12" db="EMBL/GenBank/DDBJ databases">
        <title>The genomes of Aspergillus section Nigri reveals drivers in fungal speciation.</title>
        <authorList>
            <consortium name="DOE Joint Genome Institute"/>
            <person name="Vesth T.C."/>
            <person name="Nybo J."/>
            <person name="Theobald S."/>
            <person name="Brandl J."/>
            <person name="Frisvad J.C."/>
            <person name="Nielsen K.F."/>
            <person name="Lyhne E.K."/>
            <person name="Kogle M.E."/>
            <person name="Kuo A."/>
            <person name="Riley R."/>
            <person name="Clum A."/>
            <person name="Nolan M."/>
            <person name="Lipzen A."/>
            <person name="Salamov A."/>
            <person name="Henrissat B."/>
            <person name="Wiebenga A."/>
            <person name="De Vries R.P."/>
            <person name="Grigoriev I.V."/>
            <person name="Mortensen U.H."/>
            <person name="Andersen M.R."/>
            <person name="Baker S.E."/>
        </authorList>
    </citation>
    <scope>NUCLEOTIDE SEQUENCE [LARGE SCALE GENOMIC DNA]</scope>
    <source>
        <strain evidence="3 4">IBT 23096</strain>
    </source>
</reference>
<feature type="compositionally biased region" description="Low complexity" evidence="2">
    <location>
        <begin position="36"/>
        <end position="48"/>
    </location>
</feature>
<dbReference type="GO" id="GO:0006623">
    <property type="term" value="P:protein targeting to vacuole"/>
    <property type="evidence" value="ECO:0007669"/>
    <property type="project" value="TreeGrafter"/>
</dbReference>
<feature type="region of interest" description="Disordered" evidence="2">
    <location>
        <begin position="1"/>
        <end position="64"/>
    </location>
</feature>
<gene>
    <name evidence="3" type="ORF">P170DRAFT_467183</name>
</gene>
<evidence type="ECO:0000313" key="4">
    <source>
        <dbReference type="Proteomes" id="UP000234275"/>
    </source>
</evidence>
<dbReference type="VEuPathDB" id="FungiDB:P170DRAFT_467183"/>